<dbReference type="SUPFAM" id="SSF53474">
    <property type="entry name" value="alpha/beta-Hydrolases"/>
    <property type="match status" value="1"/>
</dbReference>
<name>A0A1Y1V7L5_9FUNG</name>
<comment type="caution">
    <text evidence="3">The sequence shown here is derived from an EMBL/GenBank/DDBJ whole genome shotgun (WGS) entry which is preliminary data.</text>
</comment>
<dbReference type="STRING" id="1754191.A0A1Y1V7L5"/>
<dbReference type="Pfam" id="PF20434">
    <property type="entry name" value="BD-FAE"/>
    <property type="match status" value="1"/>
</dbReference>
<dbReference type="PANTHER" id="PTHR48081:SF33">
    <property type="entry name" value="KYNURENINE FORMAMIDASE"/>
    <property type="match status" value="1"/>
</dbReference>
<dbReference type="Gene3D" id="3.40.50.1820">
    <property type="entry name" value="alpha/beta hydrolase"/>
    <property type="match status" value="1"/>
</dbReference>
<gene>
    <name evidence="3" type="ORF">BCR36DRAFT_371171</name>
</gene>
<evidence type="ECO:0000313" key="3">
    <source>
        <dbReference type="EMBL" id="ORX48678.1"/>
    </source>
</evidence>
<evidence type="ECO:0000256" key="1">
    <source>
        <dbReference type="ARBA" id="ARBA00022801"/>
    </source>
</evidence>
<feature type="domain" description="BD-FAE-like" evidence="2">
    <location>
        <begin position="9"/>
        <end position="85"/>
    </location>
</feature>
<reference evidence="3 4" key="2">
    <citation type="submission" date="2016-08" db="EMBL/GenBank/DDBJ databases">
        <title>Pervasive Adenine N6-methylation of Active Genes in Fungi.</title>
        <authorList>
            <consortium name="DOE Joint Genome Institute"/>
            <person name="Mondo S.J."/>
            <person name="Dannebaum R.O."/>
            <person name="Kuo R.C."/>
            <person name="Labutti K."/>
            <person name="Haridas S."/>
            <person name="Kuo A."/>
            <person name="Salamov A."/>
            <person name="Ahrendt S.R."/>
            <person name="Lipzen A."/>
            <person name="Sullivan W."/>
            <person name="Andreopoulos W.B."/>
            <person name="Clum A."/>
            <person name="Lindquist E."/>
            <person name="Daum C."/>
            <person name="Ramamoorthy G.K."/>
            <person name="Gryganskyi A."/>
            <person name="Culley D."/>
            <person name="Magnuson J.K."/>
            <person name="James T.Y."/>
            <person name="O'Malley M.A."/>
            <person name="Stajich J.E."/>
            <person name="Spatafora J.W."/>
            <person name="Visel A."/>
            <person name="Grigoriev I.V."/>
        </authorList>
    </citation>
    <scope>NUCLEOTIDE SEQUENCE [LARGE SCALE GENOMIC DNA]</scope>
    <source>
        <strain evidence="4">finn</strain>
    </source>
</reference>
<reference evidence="3 4" key="1">
    <citation type="submission" date="2016-08" db="EMBL/GenBank/DDBJ databases">
        <title>Genomes of anaerobic fungi encode conserved fungal cellulosomes for biomass hydrolysis.</title>
        <authorList>
            <consortium name="DOE Joint Genome Institute"/>
            <person name="Haitjema C.H."/>
            <person name="Gilmore S.P."/>
            <person name="Henske J.K."/>
            <person name="Solomon K.V."/>
            <person name="De Groot R."/>
            <person name="Kuo A."/>
            <person name="Mondo S.J."/>
            <person name="Salamov A.A."/>
            <person name="Labutti K."/>
            <person name="Zhao Z."/>
            <person name="Chiniquy J."/>
            <person name="Barry K."/>
            <person name="Brewer H.M."/>
            <person name="Purvine S.O."/>
            <person name="Wright A.T."/>
            <person name="Boxma B."/>
            <person name="Van Alen T."/>
            <person name="Hackstein J.H."/>
            <person name="Baker S.E."/>
            <person name="Grigoriev I.V."/>
            <person name="O'Malley M.A."/>
        </authorList>
    </citation>
    <scope>NUCLEOTIDE SEQUENCE [LARGE SCALE GENOMIC DNA]</scope>
    <source>
        <strain evidence="4">finn</strain>
    </source>
</reference>
<organism evidence="3 4">
    <name type="scientific">Piromyces finnis</name>
    <dbReference type="NCBI Taxonomy" id="1754191"/>
    <lineage>
        <taxon>Eukaryota</taxon>
        <taxon>Fungi</taxon>
        <taxon>Fungi incertae sedis</taxon>
        <taxon>Chytridiomycota</taxon>
        <taxon>Chytridiomycota incertae sedis</taxon>
        <taxon>Neocallimastigomycetes</taxon>
        <taxon>Neocallimastigales</taxon>
        <taxon>Neocallimastigaceae</taxon>
        <taxon>Piromyces</taxon>
    </lineage>
</organism>
<dbReference type="InterPro" id="IPR029058">
    <property type="entry name" value="AB_hydrolase_fold"/>
</dbReference>
<keyword evidence="1" id="KW-0378">Hydrolase</keyword>
<dbReference type="GO" id="GO:0016787">
    <property type="term" value="F:hydrolase activity"/>
    <property type="evidence" value="ECO:0007669"/>
    <property type="project" value="UniProtKB-KW"/>
</dbReference>
<protein>
    <recommendedName>
        <fullName evidence="2">BD-FAE-like domain-containing protein</fullName>
    </recommendedName>
</protein>
<dbReference type="EMBL" id="MCFH01000026">
    <property type="protein sequence ID" value="ORX48678.1"/>
    <property type="molecule type" value="Genomic_DNA"/>
</dbReference>
<accession>A0A1Y1V7L5</accession>
<proteinExistence type="predicted"/>
<dbReference type="PANTHER" id="PTHR48081">
    <property type="entry name" value="AB HYDROLASE SUPERFAMILY PROTEIN C4A8.06C"/>
    <property type="match status" value="1"/>
</dbReference>
<sequence length="238" mass="27052">MNMIIGKKENNYEIGEFLSESGYISVIPNYHVHPNATSIDTMVDDIHHAIHWTYKNIHKYGGDKKRMTLSSHSAGSHLSILTLIKSSLGMKNLGKPLKKLPNFKDVLLLNGLYVVGDIEKSIELFSQYGMMNYVETFKDLFLNKTDYNPQDILAERKTKSIKSLGTEHITFLECTEDTNVKPGSADPMIKQVKRTVKKISTGYYLAEGDHDTINHGIRDGKEEAKKIFINLIKKYNKL</sequence>
<dbReference type="InterPro" id="IPR049492">
    <property type="entry name" value="BD-FAE-like_dom"/>
</dbReference>
<keyword evidence="4" id="KW-1185">Reference proteome</keyword>
<dbReference type="AlphaFoldDB" id="A0A1Y1V7L5"/>
<dbReference type="OrthoDB" id="6495301at2759"/>
<evidence type="ECO:0000313" key="4">
    <source>
        <dbReference type="Proteomes" id="UP000193719"/>
    </source>
</evidence>
<evidence type="ECO:0000259" key="2">
    <source>
        <dbReference type="Pfam" id="PF20434"/>
    </source>
</evidence>
<dbReference type="InterPro" id="IPR050300">
    <property type="entry name" value="GDXG_lipolytic_enzyme"/>
</dbReference>
<dbReference type="Proteomes" id="UP000193719">
    <property type="component" value="Unassembled WGS sequence"/>
</dbReference>